<gene>
    <name evidence="2" type="ORF">CRG98_045333</name>
</gene>
<proteinExistence type="predicted"/>
<evidence type="ECO:0000313" key="3">
    <source>
        <dbReference type="Proteomes" id="UP000233551"/>
    </source>
</evidence>
<dbReference type="Pfam" id="PF00456">
    <property type="entry name" value="Transketolase_N"/>
    <property type="match status" value="1"/>
</dbReference>
<keyword evidence="3" id="KW-1185">Reference proteome</keyword>
<dbReference type="Proteomes" id="UP000233551">
    <property type="component" value="Unassembled WGS sequence"/>
</dbReference>
<comment type="caution">
    <text evidence="2">The sequence shown here is derived from an EMBL/GenBank/DDBJ whole genome shotgun (WGS) entry which is preliminary data.</text>
</comment>
<evidence type="ECO:0000259" key="1">
    <source>
        <dbReference type="Pfam" id="PF00456"/>
    </source>
</evidence>
<name>A0A2I0HRF1_PUNGR</name>
<dbReference type="GO" id="GO:0006098">
    <property type="term" value="P:pentose-phosphate shunt"/>
    <property type="evidence" value="ECO:0007669"/>
    <property type="project" value="TreeGrafter"/>
</dbReference>
<sequence>MSNPNLFNSVSCEILSTLGIVTRDGVPNLMCEKEDMENESSEREELGEIFSGESTNHISIDGDIKNAFTESVNTCFEGLGWHVIWVKNGNTSYDEIRAAIKQAKVVKDKPTLIKITTTIAFGSSNKVNTYSVYGSALGAKEVDATRKNLGWPYEPFLIPEDVKSHWSRHIPNGAALETEWNAKFSEYEKKFRVNKKGKKESPVAATLCVKHSP</sequence>
<protein>
    <recommendedName>
        <fullName evidence="1">Transketolase N-terminal domain-containing protein</fullName>
    </recommendedName>
</protein>
<dbReference type="SUPFAM" id="SSF52518">
    <property type="entry name" value="Thiamin diphosphate-binding fold (THDP-binding)"/>
    <property type="match status" value="1"/>
</dbReference>
<evidence type="ECO:0000313" key="2">
    <source>
        <dbReference type="EMBL" id="PKI34282.1"/>
    </source>
</evidence>
<feature type="domain" description="Transketolase N-terminal" evidence="1">
    <location>
        <begin position="48"/>
        <end position="194"/>
    </location>
</feature>
<accession>A0A2I0HRF1</accession>
<dbReference type="PANTHER" id="PTHR43522">
    <property type="entry name" value="TRANSKETOLASE"/>
    <property type="match status" value="1"/>
</dbReference>
<dbReference type="EMBL" id="PGOL01006022">
    <property type="protein sequence ID" value="PKI34282.1"/>
    <property type="molecule type" value="Genomic_DNA"/>
</dbReference>
<dbReference type="AlphaFoldDB" id="A0A2I0HRF1"/>
<organism evidence="2 3">
    <name type="scientific">Punica granatum</name>
    <name type="common">Pomegranate</name>
    <dbReference type="NCBI Taxonomy" id="22663"/>
    <lineage>
        <taxon>Eukaryota</taxon>
        <taxon>Viridiplantae</taxon>
        <taxon>Streptophyta</taxon>
        <taxon>Embryophyta</taxon>
        <taxon>Tracheophyta</taxon>
        <taxon>Spermatophyta</taxon>
        <taxon>Magnoliopsida</taxon>
        <taxon>eudicotyledons</taxon>
        <taxon>Gunneridae</taxon>
        <taxon>Pentapetalae</taxon>
        <taxon>rosids</taxon>
        <taxon>malvids</taxon>
        <taxon>Myrtales</taxon>
        <taxon>Lythraceae</taxon>
        <taxon>Punica</taxon>
    </lineage>
</organism>
<reference evidence="2 3" key="1">
    <citation type="submission" date="2017-11" db="EMBL/GenBank/DDBJ databases">
        <title>De-novo sequencing of pomegranate (Punica granatum L.) genome.</title>
        <authorList>
            <person name="Akparov Z."/>
            <person name="Amiraslanov A."/>
            <person name="Hajiyeva S."/>
            <person name="Abbasov M."/>
            <person name="Kaur K."/>
            <person name="Hamwieh A."/>
            <person name="Solovyev V."/>
            <person name="Salamov A."/>
            <person name="Braich B."/>
            <person name="Kosarev P."/>
            <person name="Mahmoud A."/>
            <person name="Hajiyev E."/>
            <person name="Babayeva S."/>
            <person name="Izzatullayeva V."/>
            <person name="Mammadov A."/>
            <person name="Mammadov A."/>
            <person name="Sharifova S."/>
            <person name="Ojaghi J."/>
            <person name="Eynullazada K."/>
            <person name="Bayramov B."/>
            <person name="Abdulazimova A."/>
            <person name="Shahmuradov I."/>
        </authorList>
    </citation>
    <scope>NUCLEOTIDE SEQUENCE [LARGE SCALE GENOMIC DNA]</scope>
    <source>
        <strain evidence="3">cv. AG2017</strain>
        <tissue evidence="2">Leaf</tissue>
    </source>
</reference>
<dbReference type="InterPro" id="IPR005474">
    <property type="entry name" value="Transketolase_N"/>
</dbReference>
<dbReference type="InterPro" id="IPR029061">
    <property type="entry name" value="THDP-binding"/>
</dbReference>
<dbReference type="PANTHER" id="PTHR43522:SF2">
    <property type="entry name" value="TRANSKETOLASE 1-RELATED"/>
    <property type="match status" value="1"/>
</dbReference>
<dbReference type="GO" id="GO:0005829">
    <property type="term" value="C:cytosol"/>
    <property type="evidence" value="ECO:0007669"/>
    <property type="project" value="TreeGrafter"/>
</dbReference>
<dbReference type="GO" id="GO:0004802">
    <property type="term" value="F:transketolase activity"/>
    <property type="evidence" value="ECO:0007669"/>
    <property type="project" value="TreeGrafter"/>
</dbReference>
<dbReference type="STRING" id="22663.A0A2I0HRF1"/>
<dbReference type="Gene3D" id="3.40.50.970">
    <property type="match status" value="1"/>
</dbReference>
<dbReference type="InterPro" id="IPR033247">
    <property type="entry name" value="Transketolase_fam"/>
</dbReference>